<dbReference type="GO" id="GO:0000155">
    <property type="term" value="F:phosphorelay sensor kinase activity"/>
    <property type="evidence" value="ECO:0007669"/>
    <property type="project" value="InterPro"/>
</dbReference>
<dbReference type="PRINTS" id="PR00344">
    <property type="entry name" value="BCTRLSENSOR"/>
</dbReference>
<dbReference type="Gene3D" id="3.30.565.10">
    <property type="entry name" value="Histidine kinase-like ATPase, C-terminal domain"/>
    <property type="match status" value="1"/>
</dbReference>
<feature type="region of interest" description="Disordered" evidence="3">
    <location>
        <begin position="644"/>
        <end position="668"/>
    </location>
</feature>
<dbReference type="SUPFAM" id="SSF55874">
    <property type="entry name" value="ATPase domain of HSP90 chaperone/DNA topoisomerase II/histidine kinase"/>
    <property type="match status" value="1"/>
</dbReference>
<dbReference type="OrthoDB" id="60033at2759"/>
<protein>
    <recommendedName>
        <fullName evidence="9">Histidine kinase</fullName>
    </recommendedName>
</protein>
<feature type="region of interest" description="Disordered" evidence="3">
    <location>
        <begin position="1"/>
        <end position="55"/>
    </location>
</feature>
<dbReference type="PROSITE" id="PS50110">
    <property type="entry name" value="RESPONSE_REGULATORY"/>
    <property type="match status" value="1"/>
</dbReference>
<evidence type="ECO:0000256" key="3">
    <source>
        <dbReference type="SAM" id="MobiDB-lite"/>
    </source>
</evidence>
<proteinExistence type="predicted"/>
<evidence type="ECO:0000256" key="2">
    <source>
        <dbReference type="PROSITE-ProRule" id="PRU00169"/>
    </source>
</evidence>
<dbReference type="InterPro" id="IPR000014">
    <property type="entry name" value="PAS"/>
</dbReference>
<dbReference type="Gene3D" id="1.10.287.130">
    <property type="match status" value="1"/>
</dbReference>
<dbReference type="CDD" id="cd17546">
    <property type="entry name" value="REC_hyHK_CKI1_RcsC-like"/>
    <property type="match status" value="1"/>
</dbReference>
<dbReference type="PANTHER" id="PTHR43719:SF30">
    <property type="entry name" value="TWO-COMPONENT SYSTEM RESPONSE REGULATOR"/>
    <property type="match status" value="1"/>
</dbReference>
<dbReference type="InterPro" id="IPR058846">
    <property type="entry name" value="PAS-like"/>
</dbReference>
<dbReference type="Pfam" id="PF02518">
    <property type="entry name" value="HATPase_c"/>
    <property type="match status" value="1"/>
</dbReference>
<name>A0A2N3NK78_9PEZI</name>
<dbReference type="SMART" id="SM00388">
    <property type="entry name" value="HisKA"/>
    <property type="match status" value="1"/>
</dbReference>
<dbReference type="InterPro" id="IPR035965">
    <property type="entry name" value="PAS-like_dom_sf"/>
</dbReference>
<feature type="domain" description="PAC" evidence="6">
    <location>
        <begin position="895"/>
        <end position="952"/>
    </location>
</feature>
<gene>
    <name evidence="7" type="ORF">jhhlp_001055</name>
</gene>
<organism evidence="7 8">
    <name type="scientific">Lomentospora prolificans</name>
    <dbReference type="NCBI Taxonomy" id="41688"/>
    <lineage>
        <taxon>Eukaryota</taxon>
        <taxon>Fungi</taxon>
        <taxon>Dikarya</taxon>
        <taxon>Ascomycota</taxon>
        <taxon>Pezizomycotina</taxon>
        <taxon>Sordariomycetes</taxon>
        <taxon>Hypocreomycetidae</taxon>
        <taxon>Microascales</taxon>
        <taxon>Microascaceae</taxon>
        <taxon>Lomentospora</taxon>
    </lineage>
</organism>
<feature type="domain" description="Response regulatory" evidence="5">
    <location>
        <begin position="1283"/>
        <end position="1414"/>
    </location>
</feature>
<dbReference type="SMART" id="SM00387">
    <property type="entry name" value="HATPase_c"/>
    <property type="match status" value="1"/>
</dbReference>
<dbReference type="PROSITE" id="PS50109">
    <property type="entry name" value="HIS_KIN"/>
    <property type="match status" value="1"/>
</dbReference>
<dbReference type="Pfam" id="PF00072">
    <property type="entry name" value="Response_reg"/>
    <property type="match status" value="1"/>
</dbReference>
<dbReference type="SUPFAM" id="SSF47384">
    <property type="entry name" value="Homodimeric domain of signal transducing histidine kinase"/>
    <property type="match status" value="1"/>
</dbReference>
<dbReference type="Gene3D" id="3.40.50.2300">
    <property type="match status" value="1"/>
</dbReference>
<dbReference type="Proteomes" id="UP000233524">
    <property type="component" value="Unassembled WGS sequence"/>
</dbReference>
<evidence type="ECO:0000259" key="4">
    <source>
        <dbReference type="PROSITE" id="PS50109"/>
    </source>
</evidence>
<dbReference type="VEuPathDB" id="FungiDB:jhhlp_001055"/>
<keyword evidence="1 2" id="KW-0597">Phosphoprotein</keyword>
<dbReference type="InterPro" id="IPR050956">
    <property type="entry name" value="2C_system_His_kinase"/>
</dbReference>
<dbReference type="SUPFAM" id="SSF52172">
    <property type="entry name" value="CheY-like"/>
    <property type="match status" value="1"/>
</dbReference>
<evidence type="ECO:0000259" key="5">
    <source>
        <dbReference type="PROSITE" id="PS50110"/>
    </source>
</evidence>
<feature type="domain" description="Histidine kinase" evidence="4">
    <location>
        <begin position="970"/>
        <end position="1240"/>
    </location>
</feature>
<comment type="caution">
    <text evidence="7">The sequence shown here is derived from an EMBL/GenBank/DDBJ whole genome shotgun (WGS) entry which is preliminary data.</text>
</comment>
<dbReference type="SMART" id="SM00448">
    <property type="entry name" value="REC"/>
    <property type="match status" value="1"/>
</dbReference>
<dbReference type="InterPro" id="IPR003594">
    <property type="entry name" value="HATPase_dom"/>
</dbReference>
<evidence type="ECO:0000256" key="1">
    <source>
        <dbReference type="ARBA" id="ARBA00022553"/>
    </source>
</evidence>
<evidence type="ECO:0000313" key="7">
    <source>
        <dbReference type="EMBL" id="PKS12843.1"/>
    </source>
</evidence>
<dbReference type="InterPro" id="IPR004358">
    <property type="entry name" value="Sig_transdc_His_kin-like_C"/>
</dbReference>
<dbReference type="CDD" id="cd00130">
    <property type="entry name" value="PAS"/>
    <property type="match status" value="1"/>
</dbReference>
<feature type="compositionally biased region" description="Basic and acidic residues" evidence="3">
    <location>
        <begin position="404"/>
        <end position="421"/>
    </location>
</feature>
<dbReference type="CDD" id="cd00082">
    <property type="entry name" value="HisKA"/>
    <property type="match status" value="1"/>
</dbReference>
<dbReference type="SUPFAM" id="SSF55785">
    <property type="entry name" value="PYP-like sensor domain (PAS domain)"/>
    <property type="match status" value="2"/>
</dbReference>
<feature type="compositionally biased region" description="Polar residues" evidence="3">
    <location>
        <begin position="37"/>
        <end position="54"/>
    </location>
</feature>
<dbReference type="InterPro" id="IPR005467">
    <property type="entry name" value="His_kinase_dom"/>
</dbReference>
<accession>A0A2N3NK78</accession>
<dbReference type="NCBIfam" id="TIGR00229">
    <property type="entry name" value="sensory_box"/>
    <property type="match status" value="1"/>
</dbReference>
<dbReference type="STRING" id="41688.A0A2N3NK78"/>
<dbReference type="PROSITE" id="PS50113">
    <property type="entry name" value="PAC"/>
    <property type="match status" value="1"/>
</dbReference>
<sequence>MAGPNGLPSGPDRYDQDHVEYSSGVDLPPTHVMTHNGRINPSNDASSCPDSTSNRSKKFADLGLSIGAGITDHILPDEWSPIVSANDLPSDLREESRVLGQLSGRSSTLDLTFRRPAGSNKKRLLNEMVDPSSLQSPLKRSRRDLPGLSVEVDAPASPQALSSPWPWDSNSTRMILDSSNIEDSPAQSLAADIATTLDGRPNLADGVTAVRLPKGMMPINNQSSCYFGNFRTLEGNSLNITPNRALQDMGIVELLDKDSRPCFVVDLSPPASKESGVSIIYANESLRSYPMIRSLVSAFDSNHVADSEMSRFKNWILEGEDGSVSSGEHRRHGYAGVIWSYVTLRNRFRVISGSHSPLPTASTLGPSSPDAMTKGLSAVSSITSESMSEPGDIPVGLFSGSEGVTDRCHDPEEPTSSKDLKVSGIPPQLSSKLSFDWTRVALTDDVSEHIRFARSIDWASTPLGPIESWPLNLRVMANLIMASPHPAAIYWGPENAIIYNEAYIEIAGQKHPRLMGRPCVHAWTSTWDQLDPVFREARESGQAIMKYDDHIFVDRQGFIEEVYFTWSMVPVLDDEGEVVGVYNPAFENTRRRIGERRMLTLRRISERIGTATEVEGFWTQVLKGLESNGYDIPFALIYSAKDASSSDSSARDPGDRDSSQLTLEGSLGFPSDHPAAAKQIDLNTSDIGFAPYLRKALDAEEWPIMLSAEEGSLPSSLLDGIEPRGFEDPCHKAIILRLRASPSESDAVAAFVVLGLNPRRPYDDDFQLFINLLARQLETSIASLTLLEEEVRRGRTAAMIAAQDKQKLSKQLIQRTQEAVESEYRFTRMAEFAPVGMFIADPAGFINYCNDMWWEISRHPRTGNGVNTWMDSVMEEDRLAVQEVWTKLTEEKVAVTHEFRFSHTRQNADQLMETWVLMSAYPEKDEEGHVKSIFGCLTDISTQKWAEYSQKQRREEAVELKRQQENFIDITSHEMRNPLSAILQCADEVYSNIGDFRAGRGEYRDLKSLLDCCADAANTISFCASHQKRIVDDILTLSKLDSQLLMVTPVSVQPVAVVEKVLKMFETELASRDILLEFRVEQSYCDHGIDWVRIDPSRLRQVVINLMTNAIKFTQNREQRVIVVSVSASKQVGENGSDVTYFPSQREHADITKDEEWGQGEEVNLHFSVQDTGPGLTEDEIKVLFQRFSQASPRTHVQYGGSGLGLFISRMLTELQGGQVGVMSKKGMGSTFTFYIKSRKTGDPGDNGREIGEHMQTVAAPASHPPQVQNRPELPEVSHRTIDVLIVEDNIVNQKVLQRQLRSSRCDTFVANHGGEALEKIKNSRFWKGRERDGGNISVILMDLEMPVMDGITCTRRIRELQREGTITGHIPIIAVTAYARPQQIESAKSAGVDDVISKPFRLLELVPKIRELAERYGTLPPRNRDDNLAGDA</sequence>
<dbReference type="Pfam" id="PF26131">
    <property type="entry name" value="PAS-like"/>
    <property type="match status" value="1"/>
</dbReference>
<dbReference type="Gene3D" id="3.30.450.20">
    <property type="entry name" value="PAS domain"/>
    <property type="match status" value="2"/>
</dbReference>
<dbReference type="InterPro" id="IPR011006">
    <property type="entry name" value="CheY-like_superfamily"/>
</dbReference>
<dbReference type="InterPro" id="IPR000700">
    <property type="entry name" value="PAS-assoc_C"/>
</dbReference>
<dbReference type="InterPro" id="IPR001789">
    <property type="entry name" value="Sig_transdc_resp-reg_receiver"/>
</dbReference>
<feature type="region of interest" description="Disordered" evidence="3">
    <location>
        <begin position="404"/>
        <end position="423"/>
    </location>
</feature>
<dbReference type="EMBL" id="NLAX01000003">
    <property type="protein sequence ID" value="PKS12843.1"/>
    <property type="molecule type" value="Genomic_DNA"/>
</dbReference>
<evidence type="ECO:0000259" key="6">
    <source>
        <dbReference type="PROSITE" id="PS50113"/>
    </source>
</evidence>
<evidence type="ECO:0000313" key="8">
    <source>
        <dbReference type="Proteomes" id="UP000233524"/>
    </source>
</evidence>
<keyword evidence="8" id="KW-1185">Reference proteome</keyword>
<dbReference type="InterPro" id="IPR003661">
    <property type="entry name" value="HisK_dim/P_dom"/>
</dbReference>
<reference evidence="7 8" key="1">
    <citation type="journal article" date="2017" name="G3 (Bethesda)">
        <title>First Draft Genome Sequence of the Pathogenic Fungus Lomentospora prolificans (Formerly Scedosporium prolificans).</title>
        <authorList>
            <person name="Luo R."/>
            <person name="Zimin A."/>
            <person name="Workman R."/>
            <person name="Fan Y."/>
            <person name="Pertea G."/>
            <person name="Grossman N."/>
            <person name="Wear M.P."/>
            <person name="Jia B."/>
            <person name="Miller H."/>
            <person name="Casadevall A."/>
            <person name="Timp W."/>
            <person name="Zhang S.X."/>
            <person name="Salzberg S.L."/>
        </authorList>
    </citation>
    <scope>NUCLEOTIDE SEQUENCE [LARGE SCALE GENOMIC DNA]</scope>
    <source>
        <strain evidence="7 8">JHH-5317</strain>
    </source>
</reference>
<dbReference type="InterPro" id="IPR036890">
    <property type="entry name" value="HATPase_C_sf"/>
</dbReference>
<dbReference type="InParanoid" id="A0A2N3NK78"/>
<feature type="modified residue" description="4-aspartylphosphate" evidence="2">
    <location>
        <position position="1343"/>
    </location>
</feature>
<evidence type="ECO:0008006" key="9">
    <source>
        <dbReference type="Google" id="ProtNLM"/>
    </source>
</evidence>
<dbReference type="PANTHER" id="PTHR43719">
    <property type="entry name" value="TWO-COMPONENT HISTIDINE KINASE"/>
    <property type="match status" value="1"/>
</dbReference>
<dbReference type="Pfam" id="PF13426">
    <property type="entry name" value="PAS_9"/>
    <property type="match status" value="1"/>
</dbReference>
<dbReference type="InterPro" id="IPR036097">
    <property type="entry name" value="HisK_dim/P_sf"/>
</dbReference>
<feature type="compositionally biased region" description="Basic and acidic residues" evidence="3">
    <location>
        <begin position="649"/>
        <end position="658"/>
    </location>
</feature>